<protein>
    <submittedName>
        <fullName evidence="3">Uncharacterized protein</fullName>
    </submittedName>
</protein>
<feature type="region of interest" description="Disordered" evidence="1">
    <location>
        <begin position="23"/>
        <end position="50"/>
    </location>
</feature>
<evidence type="ECO:0000256" key="1">
    <source>
        <dbReference type="SAM" id="MobiDB-lite"/>
    </source>
</evidence>
<sequence>MSARIIAACVAGISSRLLTAATGAAAGSPSPPDPAPLGPQRPADPEVEGPVNLDRLKVSVSRTGTPRGVRVTFDRHSRTADGGIPAGARRFVFLFDSALRFNPTAFPVCSRQTIDTEGVAACPPGSRVGSAVGTYLDGSQVEAVAVNSQVAGGPGVLLAFPATGLVLEQTLERATIPYQREYTWAIDELLPPNETPPQNRPGTTRFVITFGATTTAGGRPVSYVETADPHGPYSFGLWSEFVTGQVALPTDHALPRPR</sequence>
<evidence type="ECO:0000313" key="4">
    <source>
        <dbReference type="Proteomes" id="UP000179769"/>
    </source>
</evidence>
<dbReference type="AlphaFoldDB" id="A0A1S1PNW9"/>
<reference evidence="4" key="1">
    <citation type="submission" date="2016-07" db="EMBL/GenBank/DDBJ databases">
        <title>Frankia sp. NRRL B-16219 Genome sequencing.</title>
        <authorList>
            <person name="Ghodhbane-Gtari F."/>
            <person name="Swanson E."/>
            <person name="Gueddou A."/>
            <person name="Louati M."/>
            <person name="Nouioui I."/>
            <person name="Hezbri K."/>
            <person name="Abebe-Akele F."/>
            <person name="Simpson S."/>
            <person name="Morris K."/>
            <person name="Thomas K."/>
            <person name="Gtari M."/>
            <person name="Tisa L.S."/>
        </authorList>
    </citation>
    <scope>NUCLEOTIDE SEQUENCE [LARGE SCALE GENOMIC DNA]</scope>
    <source>
        <strain evidence="4">NRRL B-16219</strain>
    </source>
</reference>
<comment type="caution">
    <text evidence="3">The sequence shown here is derived from an EMBL/GenBank/DDBJ whole genome shotgun (WGS) entry which is preliminary data.</text>
</comment>
<name>A0A1S1PNW9_9ACTN</name>
<proteinExistence type="predicted"/>
<accession>A0A1S1PNW9</accession>
<feature type="signal peptide" evidence="2">
    <location>
        <begin position="1"/>
        <end position="20"/>
    </location>
</feature>
<dbReference type="Proteomes" id="UP000179769">
    <property type="component" value="Unassembled WGS sequence"/>
</dbReference>
<organism evidence="3 4">
    <name type="scientific">Parafrankia soli</name>
    <dbReference type="NCBI Taxonomy" id="2599596"/>
    <lineage>
        <taxon>Bacteria</taxon>
        <taxon>Bacillati</taxon>
        <taxon>Actinomycetota</taxon>
        <taxon>Actinomycetes</taxon>
        <taxon>Frankiales</taxon>
        <taxon>Frankiaceae</taxon>
        <taxon>Parafrankia</taxon>
    </lineage>
</organism>
<keyword evidence="2" id="KW-0732">Signal</keyword>
<keyword evidence="4" id="KW-1185">Reference proteome</keyword>
<gene>
    <name evidence="3" type="ORF">BBK14_06515</name>
</gene>
<feature type="chain" id="PRO_5039054500" evidence="2">
    <location>
        <begin position="21"/>
        <end position="258"/>
    </location>
</feature>
<evidence type="ECO:0000313" key="3">
    <source>
        <dbReference type="EMBL" id="OHV22432.1"/>
    </source>
</evidence>
<evidence type="ECO:0000256" key="2">
    <source>
        <dbReference type="SAM" id="SignalP"/>
    </source>
</evidence>
<feature type="compositionally biased region" description="Pro residues" evidence="1">
    <location>
        <begin position="29"/>
        <end position="39"/>
    </location>
</feature>
<dbReference type="EMBL" id="MAXA01000246">
    <property type="protein sequence ID" value="OHV22432.1"/>
    <property type="molecule type" value="Genomic_DNA"/>
</dbReference>